<feature type="transmembrane region" description="Helical" evidence="1">
    <location>
        <begin position="113"/>
        <end position="139"/>
    </location>
</feature>
<protein>
    <recommendedName>
        <fullName evidence="4">DUF3592 domain-containing protein</fullName>
    </recommendedName>
</protein>
<organism evidence="2 3">
    <name type="scientific">Amycolatopsis suaedae</name>
    <dbReference type="NCBI Taxonomy" id="2510978"/>
    <lineage>
        <taxon>Bacteria</taxon>
        <taxon>Bacillati</taxon>
        <taxon>Actinomycetota</taxon>
        <taxon>Actinomycetes</taxon>
        <taxon>Pseudonocardiales</taxon>
        <taxon>Pseudonocardiaceae</taxon>
        <taxon>Amycolatopsis</taxon>
    </lineage>
</organism>
<name>A0A4Q7JD47_9PSEU</name>
<sequence>MLGPVVGRRERVLTIGVRVLIGVACVITLLCGSLVFAAIRNDNAITGNLGTADAEVVSVSFDRTIVRYSTPDGIAHIPSLGVLYPAGLEAGQLVRVEYDVTDPELVRVAGRSVLVTLLPVGSTALITWLVAGPALWWYLRRRRAAKV</sequence>
<dbReference type="OrthoDB" id="4426042at2"/>
<evidence type="ECO:0000313" key="3">
    <source>
        <dbReference type="Proteomes" id="UP000292003"/>
    </source>
</evidence>
<dbReference type="Proteomes" id="UP000292003">
    <property type="component" value="Unassembled WGS sequence"/>
</dbReference>
<gene>
    <name evidence="2" type="ORF">EWH70_09850</name>
</gene>
<evidence type="ECO:0000256" key="1">
    <source>
        <dbReference type="SAM" id="Phobius"/>
    </source>
</evidence>
<comment type="caution">
    <text evidence="2">The sequence shown here is derived from an EMBL/GenBank/DDBJ whole genome shotgun (WGS) entry which is preliminary data.</text>
</comment>
<keyword evidence="3" id="KW-1185">Reference proteome</keyword>
<evidence type="ECO:0000313" key="2">
    <source>
        <dbReference type="EMBL" id="RZQ64274.1"/>
    </source>
</evidence>
<feature type="transmembrane region" description="Helical" evidence="1">
    <location>
        <begin position="12"/>
        <end position="39"/>
    </location>
</feature>
<dbReference type="AlphaFoldDB" id="A0A4Q7JD47"/>
<proteinExistence type="predicted"/>
<keyword evidence="1" id="KW-0472">Membrane</keyword>
<dbReference type="EMBL" id="SFCC01000004">
    <property type="protein sequence ID" value="RZQ64274.1"/>
    <property type="molecule type" value="Genomic_DNA"/>
</dbReference>
<keyword evidence="1" id="KW-1133">Transmembrane helix</keyword>
<reference evidence="2 3" key="1">
    <citation type="submission" date="2019-02" db="EMBL/GenBank/DDBJ databases">
        <title>Draft genome sequence of Amycolatopsis sp. 8-3EHSu isolated from roots of Suaeda maritima.</title>
        <authorList>
            <person name="Duangmal K."/>
            <person name="Chantavorakit T."/>
        </authorList>
    </citation>
    <scope>NUCLEOTIDE SEQUENCE [LARGE SCALE GENOMIC DNA]</scope>
    <source>
        <strain evidence="2 3">8-3EHSu</strain>
    </source>
</reference>
<keyword evidence="1" id="KW-0812">Transmembrane</keyword>
<accession>A0A4Q7JD47</accession>
<evidence type="ECO:0008006" key="4">
    <source>
        <dbReference type="Google" id="ProtNLM"/>
    </source>
</evidence>